<protein>
    <submittedName>
        <fullName evidence="2">Uncharacterized protein</fullName>
    </submittedName>
</protein>
<evidence type="ECO:0000313" key="2">
    <source>
        <dbReference type="EMBL" id="PNZ24215.1"/>
    </source>
</evidence>
<comment type="caution">
    <text evidence="2">The sequence shown here is derived from an EMBL/GenBank/DDBJ whole genome shotgun (WGS) entry which is preliminary data.</text>
</comment>
<organism evidence="2 3">
    <name type="scientific">Staphylococcus rostri</name>
    <dbReference type="NCBI Taxonomy" id="522262"/>
    <lineage>
        <taxon>Bacteria</taxon>
        <taxon>Bacillati</taxon>
        <taxon>Bacillota</taxon>
        <taxon>Bacilli</taxon>
        <taxon>Bacillales</taxon>
        <taxon>Staphylococcaceae</taxon>
        <taxon>Staphylococcus</taxon>
    </lineage>
</organism>
<name>A0A2K3YF61_9STAP</name>
<evidence type="ECO:0000313" key="3">
    <source>
        <dbReference type="Proteomes" id="UP000242752"/>
    </source>
</evidence>
<feature type="transmembrane region" description="Helical" evidence="1">
    <location>
        <begin position="37"/>
        <end position="56"/>
    </location>
</feature>
<keyword evidence="1" id="KW-0812">Transmembrane</keyword>
<gene>
    <name evidence="2" type="ORF">CD122_11485</name>
</gene>
<feature type="transmembrane region" description="Helical" evidence="1">
    <location>
        <begin position="68"/>
        <end position="87"/>
    </location>
</feature>
<keyword evidence="1" id="KW-0472">Membrane</keyword>
<feature type="non-terminal residue" evidence="2">
    <location>
        <position position="99"/>
    </location>
</feature>
<dbReference type="EMBL" id="PPRF01000144">
    <property type="protein sequence ID" value="PNZ24215.1"/>
    <property type="molecule type" value="Genomic_DNA"/>
</dbReference>
<dbReference type="AlphaFoldDB" id="A0A2K3YF61"/>
<sequence>METILLFCSSGVAGLFTYIYLDYLSIFDTESPEIKKMFSIMFSLVNVGIFLSVLELKKYINFHYAIENIICLLLVPAIIWLMNRFVFPNLIQLFRKSMN</sequence>
<dbReference type="Proteomes" id="UP000242752">
    <property type="component" value="Unassembled WGS sequence"/>
</dbReference>
<reference evidence="2 3" key="1">
    <citation type="submission" date="2017-08" db="EMBL/GenBank/DDBJ databases">
        <title>Draft genome sequences of 64 type strains of genus Staph aureus.</title>
        <authorList>
            <person name="Cole K."/>
            <person name="Golubchik T."/>
            <person name="Russell J."/>
            <person name="Foster D."/>
            <person name="Llewelyn M."/>
            <person name="Wilson D."/>
            <person name="Crook D."/>
            <person name="Paul J."/>
        </authorList>
    </citation>
    <scope>NUCLEOTIDE SEQUENCE [LARGE SCALE GENOMIC DNA]</scope>
    <source>
        <strain evidence="2 3">DSM 21968</strain>
    </source>
</reference>
<proteinExistence type="predicted"/>
<evidence type="ECO:0000256" key="1">
    <source>
        <dbReference type="SAM" id="Phobius"/>
    </source>
</evidence>
<accession>A0A2K3YF61</accession>
<keyword evidence="1" id="KW-1133">Transmembrane helix</keyword>
<keyword evidence="3" id="KW-1185">Reference proteome</keyword>